<evidence type="ECO:0000259" key="9">
    <source>
        <dbReference type="Pfam" id="PF02771"/>
    </source>
</evidence>
<dbReference type="PIRSF" id="PIRSF016578">
    <property type="entry name" value="HsaA"/>
    <property type="match status" value="1"/>
</dbReference>
<reference evidence="11" key="1">
    <citation type="journal article" date="2008" name="Genome Res.">
        <title>The genome of Pelotomaculum thermopropionicum reveals niche-associated evolution in anaerobic microbiota.</title>
        <authorList>
            <person name="Kosaka T."/>
            <person name="Kato S."/>
            <person name="Shimoyama T."/>
            <person name="Ishii S."/>
            <person name="Abe T."/>
            <person name="Watanabe K."/>
        </authorList>
    </citation>
    <scope>NUCLEOTIDE SEQUENCE [LARGE SCALE GENOMIC DNA]</scope>
    <source>
        <strain evidence="11">DSM 13744 / JCM 10971 / SI</strain>
    </source>
</reference>
<dbReference type="Pfam" id="PF02770">
    <property type="entry name" value="Acyl-CoA_dh_M"/>
    <property type="match status" value="1"/>
</dbReference>
<evidence type="ECO:0000259" key="8">
    <source>
        <dbReference type="Pfam" id="PF02770"/>
    </source>
</evidence>
<dbReference type="FunFam" id="2.40.110.10:FF:000001">
    <property type="entry name" value="Acyl-CoA dehydrogenase, mitochondrial"/>
    <property type="match status" value="1"/>
</dbReference>
<evidence type="ECO:0000256" key="3">
    <source>
        <dbReference type="ARBA" id="ARBA00022630"/>
    </source>
</evidence>
<dbReference type="STRING" id="370438.PTH_2434"/>
<evidence type="ECO:0000256" key="1">
    <source>
        <dbReference type="ARBA" id="ARBA00001974"/>
    </source>
</evidence>
<dbReference type="GO" id="GO:0003995">
    <property type="term" value="F:acyl-CoA dehydrogenase activity"/>
    <property type="evidence" value="ECO:0007669"/>
    <property type="project" value="InterPro"/>
</dbReference>
<dbReference type="Gene3D" id="1.20.140.10">
    <property type="entry name" value="Butyryl-CoA Dehydrogenase, subunit A, domain 3"/>
    <property type="match status" value="1"/>
</dbReference>
<dbReference type="eggNOG" id="COG1960">
    <property type="taxonomic scope" value="Bacteria"/>
</dbReference>
<dbReference type="Pfam" id="PF02771">
    <property type="entry name" value="Acyl-CoA_dh_N"/>
    <property type="match status" value="1"/>
</dbReference>
<dbReference type="InterPro" id="IPR036250">
    <property type="entry name" value="AcylCo_DH-like_C"/>
</dbReference>
<keyword evidence="4 6" id="KW-0274">FAD</keyword>
<dbReference type="InterPro" id="IPR006091">
    <property type="entry name" value="Acyl-CoA_Oxase/DH_mid-dom"/>
</dbReference>
<evidence type="ECO:0000256" key="4">
    <source>
        <dbReference type="ARBA" id="ARBA00022827"/>
    </source>
</evidence>
<dbReference type="InterPro" id="IPR046373">
    <property type="entry name" value="Acyl-CoA_Oxase/DH_mid-dom_sf"/>
</dbReference>
<dbReference type="GO" id="GO:0050660">
    <property type="term" value="F:flavin adenine dinucleotide binding"/>
    <property type="evidence" value="ECO:0007669"/>
    <property type="project" value="InterPro"/>
</dbReference>
<keyword evidence="5 6" id="KW-0560">Oxidoreductase</keyword>
<evidence type="ECO:0000256" key="5">
    <source>
        <dbReference type="ARBA" id="ARBA00023002"/>
    </source>
</evidence>
<dbReference type="PANTHER" id="PTHR43884:SF12">
    <property type="entry name" value="ISOVALERYL-COA DEHYDROGENASE, MITOCHONDRIAL-RELATED"/>
    <property type="match status" value="1"/>
</dbReference>
<dbReference type="HOGENOM" id="CLU_018204_0_2_9"/>
<dbReference type="InterPro" id="IPR037069">
    <property type="entry name" value="AcylCoA_DH/ox_N_sf"/>
</dbReference>
<dbReference type="Pfam" id="PF00441">
    <property type="entry name" value="Acyl-CoA_dh_1"/>
    <property type="match status" value="1"/>
</dbReference>
<dbReference type="KEGG" id="pth:PTH_2434"/>
<sequence>MSFMASMELTSEQQELKKKVRAFVEEHVIPVAKYYDETGEFPLPVIKEAAKIGLLCTVVPKEYGGLGVDALSAAIISEELGRGCAGIATTIGGNSLSSYAVLIGGSSEQKRKWCQYLLDGKLASFALTEPGAGSDAGSVQTTAVLDGNEYVINGSKCFITTGGYASIYTVIASTDTSKGVKGLSAFIVEAEREGIFVGKHENKMGIRASNTVELMFKNVRVPKENLIGKEGEGFKLAMQTLDSGRINQAAMAVGLSQAALEAVVDFVNGQQRGGKLLAKSQYIQFKVADMCMAVETCRNMVYKVCYLKDSGQHFSKEAAIAKAYCTDTAMWVASEAVDIFGIYGYMKDSPVEKLYRDVKVMQIYEGTNQVQRIVIANNVLR</sequence>
<accession>A5CZF2</accession>
<evidence type="ECO:0000256" key="2">
    <source>
        <dbReference type="ARBA" id="ARBA00009347"/>
    </source>
</evidence>
<dbReference type="Proteomes" id="UP000006556">
    <property type="component" value="Chromosome"/>
</dbReference>
<keyword evidence="3 6" id="KW-0285">Flavoprotein</keyword>
<dbReference type="FunFam" id="1.20.140.10:FF:000004">
    <property type="entry name" value="Acyl-CoA dehydrogenase FadE25"/>
    <property type="match status" value="1"/>
</dbReference>
<dbReference type="AlphaFoldDB" id="A5CZF2"/>
<dbReference type="Gene3D" id="2.40.110.10">
    <property type="entry name" value="Butyryl-CoA Dehydrogenase, subunit A, domain 2"/>
    <property type="match status" value="1"/>
</dbReference>
<dbReference type="Gene3D" id="1.10.540.10">
    <property type="entry name" value="Acyl-CoA dehydrogenase/oxidase, N-terminal domain"/>
    <property type="match status" value="1"/>
</dbReference>
<evidence type="ECO:0000256" key="6">
    <source>
        <dbReference type="RuleBase" id="RU362125"/>
    </source>
</evidence>
<dbReference type="InterPro" id="IPR009100">
    <property type="entry name" value="AcylCoA_DH/oxidase_NM_dom_sf"/>
</dbReference>
<dbReference type="InterPro" id="IPR009075">
    <property type="entry name" value="AcylCo_DH/oxidase_C"/>
</dbReference>
<keyword evidence="11" id="KW-1185">Reference proteome</keyword>
<feature type="domain" description="Acyl-CoA dehydrogenase/oxidase C-terminal" evidence="7">
    <location>
        <begin position="231"/>
        <end position="379"/>
    </location>
</feature>
<organism evidence="10 11">
    <name type="scientific">Pelotomaculum thermopropionicum (strain DSM 13744 / JCM 10971 / SI)</name>
    <dbReference type="NCBI Taxonomy" id="370438"/>
    <lineage>
        <taxon>Bacteria</taxon>
        <taxon>Bacillati</taxon>
        <taxon>Bacillota</taxon>
        <taxon>Clostridia</taxon>
        <taxon>Eubacteriales</taxon>
        <taxon>Desulfotomaculaceae</taxon>
        <taxon>Pelotomaculum</taxon>
    </lineage>
</organism>
<dbReference type="InterPro" id="IPR013786">
    <property type="entry name" value="AcylCoA_DH/ox_N"/>
</dbReference>
<dbReference type="EMBL" id="AP009389">
    <property type="protein sequence ID" value="BAF60615.1"/>
    <property type="molecule type" value="Genomic_DNA"/>
</dbReference>
<name>A5CZF2_PELTS</name>
<proteinExistence type="inferred from homology"/>
<dbReference type="PROSITE" id="PS00072">
    <property type="entry name" value="ACYL_COA_DH_1"/>
    <property type="match status" value="1"/>
</dbReference>
<evidence type="ECO:0000313" key="10">
    <source>
        <dbReference type="EMBL" id="BAF60615.1"/>
    </source>
</evidence>
<gene>
    <name evidence="10" type="primary">CaiA</name>
    <name evidence="10" type="ordered locus">PTH_2434</name>
</gene>
<evidence type="ECO:0000313" key="11">
    <source>
        <dbReference type="Proteomes" id="UP000006556"/>
    </source>
</evidence>
<comment type="similarity">
    <text evidence="2 6">Belongs to the acyl-CoA dehydrogenase family.</text>
</comment>
<protein>
    <submittedName>
        <fullName evidence="10">Acyl-CoA dehydrogenases</fullName>
    </submittedName>
</protein>
<feature type="domain" description="Acyl-CoA oxidase/dehydrogenase middle" evidence="8">
    <location>
        <begin position="124"/>
        <end position="219"/>
    </location>
</feature>
<dbReference type="PANTHER" id="PTHR43884">
    <property type="entry name" value="ACYL-COA DEHYDROGENASE"/>
    <property type="match status" value="1"/>
</dbReference>
<dbReference type="SUPFAM" id="SSF47203">
    <property type="entry name" value="Acyl-CoA dehydrogenase C-terminal domain-like"/>
    <property type="match status" value="1"/>
</dbReference>
<dbReference type="FunFam" id="1.10.540.10:FF:000002">
    <property type="entry name" value="Acyl-CoA dehydrogenase FadE19"/>
    <property type="match status" value="1"/>
</dbReference>
<dbReference type="InterPro" id="IPR006089">
    <property type="entry name" value="Acyl-CoA_DH_CS"/>
</dbReference>
<dbReference type="SUPFAM" id="SSF56645">
    <property type="entry name" value="Acyl-CoA dehydrogenase NM domain-like"/>
    <property type="match status" value="1"/>
</dbReference>
<evidence type="ECO:0000259" key="7">
    <source>
        <dbReference type="Pfam" id="PF00441"/>
    </source>
</evidence>
<comment type="cofactor">
    <cofactor evidence="1 6">
        <name>FAD</name>
        <dbReference type="ChEBI" id="CHEBI:57692"/>
    </cofactor>
</comment>
<feature type="domain" description="Acyl-CoA dehydrogenase/oxidase N-terminal" evidence="9">
    <location>
        <begin position="10"/>
        <end position="120"/>
    </location>
</feature>